<organism evidence="1 2">
    <name type="scientific">Acinetobacter phage AbTZA1</name>
    <dbReference type="NCBI Taxonomy" id="2500827"/>
    <lineage>
        <taxon>Viruses</taxon>
        <taxon>Duplodnaviria</taxon>
        <taxon>Heunggongvirae</taxon>
        <taxon>Uroviricota</taxon>
        <taxon>Caudoviricetes</taxon>
        <taxon>Pantevenvirales</taxon>
        <taxon>Straboviridae</taxon>
        <taxon>Twarogvirinae</taxon>
        <taxon>Hadassahvirus</taxon>
        <taxon>Hadassahvirus azbtza1</taxon>
    </lineage>
</organism>
<dbReference type="KEGG" id="vg:55811493"/>
<dbReference type="GeneID" id="55811493"/>
<name>A0A3T0IH15_9CAUD</name>
<sequence length="106" mass="12590">MKVNQVLRTYQGFWNPVNNHSVVSEDYSALYKLCDAAAYNGRSYLILRQSELPMYMFGDVETLVTFTQTEQEICDFRRRLLINMFSNNGFKIAVDDEYKQLKIWWV</sequence>
<reference evidence="1 2" key="1">
    <citation type="submission" date="2018-12" db="EMBL/GenBank/DDBJ databases">
        <title>Successful treatment of antibiotic resistant microbial bone infection with bacteriophages.</title>
        <authorList>
            <person name="Nir-Paz R."/>
            <person name="Gelman D."/>
            <person name="Khouri A."/>
            <person name="Sisson B.M."/>
            <person name="Fackler J."/>
            <person name="Oren S.A."/>
            <person name="Khalifa L."/>
            <person name="Rimon A."/>
            <person name="Glazer S.C."/>
            <person name="Moses A.E."/>
            <person name="Yoram W."/>
            <person name="Schooley R.T."/>
            <person name="Hazan R."/>
        </authorList>
    </citation>
    <scope>NUCLEOTIDE SEQUENCE [LARGE SCALE GENOMIC DNA]</scope>
</reference>
<accession>A0A3T0IH15</accession>
<proteinExistence type="predicted"/>
<dbReference type="RefSeq" id="YP_009882197.1">
    <property type="nucleotide sequence ID" value="NC_049445.1"/>
</dbReference>
<protein>
    <submittedName>
        <fullName evidence="1">Uncharacterized protein</fullName>
    </submittedName>
</protein>
<evidence type="ECO:0000313" key="2">
    <source>
        <dbReference type="Proteomes" id="UP000287416"/>
    </source>
</evidence>
<evidence type="ECO:0000313" key="1">
    <source>
        <dbReference type="EMBL" id="AZU98688.1"/>
    </source>
</evidence>
<keyword evidence="2" id="KW-1185">Reference proteome</keyword>
<dbReference type="Proteomes" id="UP000287416">
    <property type="component" value="Segment"/>
</dbReference>
<dbReference type="EMBL" id="MK278860">
    <property type="protein sequence ID" value="AZU98688.1"/>
    <property type="molecule type" value="Genomic_DNA"/>
</dbReference>